<dbReference type="InterPro" id="IPR003591">
    <property type="entry name" value="Leu-rich_rpt_typical-subtyp"/>
</dbReference>
<keyword evidence="4" id="KW-0175">Coiled coil</keyword>
<dbReference type="InterPro" id="IPR032675">
    <property type="entry name" value="LRR_dom_sf"/>
</dbReference>
<dbReference type="AlphaFoldDB" id="A0ABD1CQS2"/>
<feature type="compositionally biased region" description="Polar residues" evidence="5">
    <location>
        <begin position="124"/>
        <end position="145"/>
    </location>
</feature>
<protein>
    <recommendedName>
        <fullName evidence="8">Leucine-rich repeat protein</fullName>
    </recommendedName>
</protein>
<keyword evidence="7" id="KW-1185">Reference proteome</keyword>
<feature type="region of interest" description="Disordered" evidence="5">
    <location>
        <begin position="81"/>
        <end position="182"/>
    </location>
</feature>
<evidence type="ECO:0000313" key="6">
    <source>
        <dbReference type="EMBL" id="KAL1378775.1"/>
    </source>
</evidence>
<evidence type="ECO:0000256" key="4">
    <source>
        <dbReference type="SAM" id="Coils"/>
    </source>
</evidence>
<dbReference type="Pfam" id="PF13855">
    <property type="entry name" value="LRR_8"/>
    <property type="match status" value="1"/>
</dbReference>
<name>A0ABD1CQS2_CULPP</name>
<sequence length="502" mass="55689">MASGVWPFYGKSLDREGDVIRKISSELLLKRTRPGSTKRACSAECNPKLHHVRRINHRLASFVLARSKKTLCKNVARKARTAASVSAPTSHTMKGSDSTTKLWSGSSSPSASSHDLTTGHFPHQQKSSGMAMSTLNRQSSETGSTVHLLGATSDTPGPGGGGGGLKLTAGSSLTSADRSNHNGGVGYSSTSCTIPGFNGEPANIAASKSYKCSVINEAGFCFLENVVIDGVQSIQTLDLPRHPILLIKSGAIPNFSKEIYSHLPGVRLLHVYNNTVIRKLLIASSNLSEINVQRNGLLEFDVEPVENRDLKTLTVVHNAITTVPKNIRYLEGLEKLYLYNNSIEYVDLELFTNATQLKVLSLYDNRIKTLDSKQGLRFPSLQTLSLSKNKLVYIPYFFEAFPVLNAISLRKNPWNCQWLESAMAHINQKAIQIARKDATCRDRWVGDICCYKTVLDFLYYLRQEDARQDRNQLLQMAQQNQELKHLLERLSESVHKLEERGK</sequence>
<dbReference type="SUPFAM" id="SSF52058">
    <property type="entry name" value="L domain-like"/>
    <property type="match status" value="1"/>
</dbReference>
<keyword evidence="2" id="KW-0732">Signal</keyword>
<evidence type="ECO:0008006" key="8">
    <source>
        <dbReference type="Google" id="ProtNLM"/>
    </source>
</evidence>
<feature type="compositionally biased region" description="Low complexity" evidence="5">
    <location>
        <begin position="104"/>
        <end position="113"/>
    </location>
</feature>
<feature type="compositionally biased region" description="Polar residues" evidence="5">
    <location>
        <begin position="83"/>
        <end position="103"/>
    </location>
</feature>
<dbReference type="Proteomes" id="UP001562425">
    <property type="component" value="Unassembled WGS sequence"/>
</dbReference>
<dbReference type="SMART" id="SM00369">
    <property type="entry name" value="LRR_TYP"/>
    <property type="match status" value="3"/>
</dbReference>
<dbReference type="EMBL" id="JBEHCU010010104">
    <property type="protein sequence ID" value="KAL1378775.1"/>
    <property type="molecule type" value="Genomic_DNA"/>
</dbReference>
<keyword evidence="3" id="KW-0677">Repeat</keyword>
<dbReference type="PANTHER" id="PTHR24369">
    <property type="entry name" value="ANTIGEN BSP, PUTATIVE-RELATED"/>
    <property type="match status" value="1"/>
</dbReference>
<dbReference type="PANTHER" id="PTHR24369:SF210">
    <property type="entry name" value="CHAOPTIN-RELATED"/>
    <property type="match status" value="1"/>
</dbReference>
<keyword evidence="1" id="KW-0433">Leucine-rich repeat</keyword>
<dbReference type="PROSITE" id="PS51450">
    <property type="entry name" value="LRR"/>
    <property type="match status" value="1"/>
</dbReference>
<feature type="compositionally biased region" description="Low complexity" evidence="5">
    <location>
        <begin position="166"/>
        <end position="176"/>
    </location>
</feature>
<proteinExistence type="predicted"/>
<evidence type="ECO:0000256" key="2">
    <source>
        <dbReference type="ARBA" id="ARBA00022729"/>
    </source>
</evidence>
<feature type="coiled-coil region" evidence="4">
    <location>
        <begin position="473"/>
        <end position="500"/>
    </location>
</feature>
<evidence type="ECO:0000313" key="7">
    <source>
        <dbReference type="Proteomes" id="UP001562425"/>
    </source>
</evidence>
<evidence type="ECO:0000256" key="1">
    <source>
        <dbReference type="ARBA" id="ARBA00022614"/>
    </source>
</evidence>
<evidence type="ECO:0000256" key="5">
    <source>
        <dbReference type="SAM" id="MobiDB-lite"/>
    </source>
</evidence>
<gene>
    <name evidence="6" type="ORF">pipiens_015354</name>
</gene>
<dbReference type="InterPro" id="IPR050541">
    <property type="entry name" value="LRR_TM_domain-containing"/>
</dbReference>
<reference evidence="6 7" key="1">
    <citation type="submission" date="2024-05" db="EMBL/GenBank/DDBJ databases">
        <title>Culex pipiens pipiens assembly and annotation.</title>
        <authorList>
            <person name="Alout H."/>
            <person name="Durand T."/>
        </authorList>
    </citation>
    <scope>NUCLEOTIDE SEQUENCE [LARGE SCALE GENOMIC DNA]</scope>
    <source>
        <strain evidence="6">HA-2024</strain>
        <tissue evidence="6">Whole body</tissue>
    </source>
</reference>
<organism evidence="6 7">
    <name type="scientific">Culex pipiens pipiens</name>
    <name type="common">Northern house mosquito</name>
    <dbReference type="NCBI Taxonomy" id="38569"/>
    <lineage>
        <taxon>Eukaryota</taxon>
        <taxon>Metazoa</taxon>
        <taxon>Ecdysozoa</taxon>
        <taxon>Arthropoda</taxon>
        <taxon>Hexapoda</taxon>
        <taxon>Insecta</taxon>
        <taxon>Pterygota</taxon>
        <taxon>Neoptera</taxon>
        <taxon>Endopterygota</taxon>
        <taxon>Diptera</taxon>
        <taxon>Nematocera</taxon>
        <taxon>Culicoidea</taxon>
        <taxon>Culicidae</taxon>
        <taxon>Culicinae</taxon>
        <taxon>Culicini</taxon>
        <taxon>Culex</taxon>
        <taxon>Culex</taxon>
    </lineage>
</organism>
<dbReference type="InterPro" id="IPR001611">
    <property type="entry name" value="Leu-rich_rpt"/>
</dbReference>
<dbReference type="Gene3D" id="3.80.10.10">
    <property type="entry name" value="Ribonuclease Inhibitor"/>
    <property type="match status" value="1"/>
</dbReference>
<comment type="caution">
    <text evidence="6">The sequence shown here is derived from an EMBL/GenBank/DDBJ whole genome shotgun (WGS) entry which is preliminary data.</text>
</comment>
<accession>A0ABD1CQS2</accession>
<evidence type="ECO:0000256" key="3">
    <source>
        <dbReference type="ARBA" id="ARBA00022737"/>
    </source>
</evidence>